<organism evidence="11 12">
    <name type="scientific">candidate division WWE3 bacterium</name>
    <dbReference type="NCBI Taxonomy" id="2053526"/>
    <lineage>
        <taxon>Bacteria</taxon>
        <taxon>Katanobacteria</taxon>
    </lineage>
</organism>
<evidence type="ECO:0000256" key="3">
    <source>
        <dbReference type="ARBA" id="ARBA00022884"/>
    </source>
</evidence>
<dbReference type="InterPro" id="IPR005709">
    <property type="entry name" value="Ribosomal_uS4_bac-type"/>
</dbReference>
<evidence type="ECO:0000256" key="5">
    <source>
        <dbReference type="ARBA" id="ARBA00023274"/>
    </source>
</evidence>
<dbReference type="GO" id="GO:0019843">
    <property type="term" value="F:rRNA binding"/>
    <property type="evidence" value="ECO:0007669"/>
    <property type="project" value="UniProtKB-UniRule"/>
</dbReference>
<dbReference type="SMART" id="SM00363">
    <property type="entry name" value="S4"/>
    <property type="match status" value="1"/>
</dbReference>
<dbReference type="PROSITE" id="PS00632">
    <property type="entry name" value="RIBOSOMAL_S4"/>
    <property type="match status" value="1"/>
</dbReference>
<name>A0A955LL79_UNCKA</name>
<evidence type="ECO:0000259" key="9">
    <source>
        <dbReference type="SMART" id="SM00363"/>
    </source>
</evidence>
<dbReference type="AlphaFoldDB" id="A0A955LL79"/>
<dbReference type="EMBL" id="JAGQKZ010000055">
    <property type="protein sequence ID" value="MCA9392448.1"/>
    <property type="molecule type" value="Genomic_DNA"/>
</dbReference>
<dbReference type="PANTHER" id="PTHR11831">
    <property type="entry name" value="30S 40S RIBOSOMAL PROTEIN"/>
    <property type="match status" value="1"/>
</dbReference>
<evidence type="ECO:0000256" key="8">
    <source>
        <dbReference type="RuleBase" id="RU003699"/>
    </source>
</evidence>
<dbReference type="NCBIfam" id="TIGR01017">
    <property type="entry name" value="rpsD_bact"/>
    <property type="match status" value="1"/>
</dbReference>
<sequence length="190" mass="22216">MARYKGATKKYEKRFKLLPESPVDSRKPMRRSRKSVYGIRLEEKQKLKFIYGVLERQFRRYFNDARKDPSNTGFVLMQILERRLDNVVYRLGFAPTRQAARQLVNHGHVIVNDKKVDIPSYNVSVDDVVTLKTKSLEIPVVKKTMEEGEELILPSWLKKKGPVGMVKSLPVEDDIRTDIDLQLIIEYYSK</sequence>
<comment type="caution">
    <text evidence="11">The sequence shown here is derived from an EMBL/GenBank/DDBJ whole genome shotgun (WGS) entry which is preliminary data.</text>
</comment>
<accession>A0A955LL79</accession>
<feature type="domain" description="Small ribosomal subunit protein uS4 N-terminal" evidence="10">
    <location>
        <begin position="3"/>
        <end position="81"/>
    </location>
</feature>
<evidence type="ECO:0000256" key="1">
    <source>
        <dbReference type="ARBA" id="ARBA00007465"/>
    </source>
</evidence>
<dbReference type="PROSITE" id="PS50889">
    <property type="entry name" value="S4"/>
    <property type="match status" value="1"/>
</dbReference>
<evidence type="ECO:0000313" key="12">
    <source>
        <dbReference type="Proteomes" id="UP000751518"/>
    </source>
</evidence>
<dbReference type="Pfam" id="PF01479">
    <property type="entry name" value="S4"/>
    <property type="match status" value="1"/>
</dbReference>
<evidence type="ECO:0000256" key="2">
    <source>
        <dbReference type="ARBA" id="ARBA00022730"/>
    </source>
</evidence>
<keyword evidence="4 7" id="KW-0689">Ribosomal protein</keyword>
<comment type="similarity">
    <text evidence="1 7 8">Belongs to the universal ribosomal protein uS4 family.</text>
</comment>
<dbReference type="SUPFAM" id="SSF55174">
    <property type="entry name" value="Alpha-L RNA-binding motif"/>
    <property type="match status" value="1"/>
</dbReference>
<dbReference type="InterPro" id="IPR036986">
    <property type="entry name" value="S4_RNA-bd_sf"/>
</dbReference>
<dbReference type="Gene3D" id="3.10.290.10">
    <property type="entry name" value="RNA-binding S4 domain"/>
    <property type="match status" value="1"/>
</dbReference>
<dbReference type="FunFam" id="3.10.290.10:FF:000001">
    <property type="entry name" value="30S ribosomal protein S4"/>
    <property type="match status" value="1"/>
</dbReference>
<dbReference type="NCBIfam" id="NF003717">
    <property type="entry name" value="PRK05327.1"/>
    <property type="match status" value="1"/>
</dbReference>
<evidence type="ECO:0000256" key="4">
    <source>
        <dbReference type="ARBA" id="ARBA00022980"/>
    </source>
</evidence>
<comment type="function">
    <text evidence="7">One of the primary rRNA binding proteins, it binds directly to 16S rRNA where it nucleates assembly of the body of the 30S subunit.</text>
</comment>
<dbReference type="InterPro" id="IPR001912">
    <property type="entry name" value="Ribosomal_uS4_N"/>
</dbReference>
<dbReference type="SMART" id="SM01390">
    <property type="entry name" value="Ribosomal_S4"/>
    <property type="match status" value="1"/>
</dbReference>
<keyword evidence="2 7" id="KW-0699">rRNA-binding</keyword>
<dbReference type="InterPro" id="IPR022801">
    <property type="entry name" value="Ribosomal_uS4"/>
</dbReference>
<keyword evidence="5 7" id="KW-0687">Ribonucleoprotein</keyword>
<dbReference type="PANTHER" id="PTHR11831:SF4">
    <property type="entry name" value="SMALL RIBOSOMAL SUBUNIT PROTEIN US4M"/>
    <property type="match status" value="1"/>
</dbReference>
<dbReference type="GO" id="GO:0042274">
    <property type="term" value="P:ribosomal small subunit biogenesis"/>
    <property type="evidence" value="ECO:0007669"/>
    <property type="project" value="TreeGrafter"/>
</dbReference>
<protein>
    <recommendedName>
        <fullName evidence="6 7">Small ribosomal subunit protein uS4</fullName>
    </recommendedName>
</protein>
<proteinExistence type="inferred from homology"/>
<reference evidence="11" key="1">
    <citation type="submission" date="2020-04" db="EMBL/GenBank/DDBJ databases">
        <authorList>
            <person name="Zhang T."/>
        </authorList>
    </citation>
    <scope>NUCLEOTIDE SEQUENCE</scope>
    <source>
        <strain evidence="11">HKST-UBA03</strain>
    </source>
</reference>
<evidence type="ECO:0000256" key="6">
    <source>
        <dbReference type="ARBA" id="ARBA00035254"/>
    </source>
</evidence>
<dbReference type="Proteomes" id="UP000751518">
    <property type="component" value="Unassembled WGS sequence"/>
</dbReference>
<dbReference type="GO" id="GO:0006412">
    <property type="term" value="P:translation"/>
    <property type="evidence" value="ECO:0007669"/>
    <property type="project" value="UniProtKB-UniRule"/>
</dbReference>
<comment type="subunit">
    <text evidence="7">Part of the 30S ribosomal subunit. Contacts protein S5. The interaction surface between S4 and S5 is involved in control of translational fidelity.</text>
</comment>
<feature type="domain" description="RNA-binding S4" evidence="9">
    <location>
        <begin position="82"/>
        <end position="144"/>
    </location>
</feature>
<dbReference type="Gene3D" id="1.10.1050.10">
    <property type="entry name" value="Ribosomal Protein S4 Delta 41, Chain A, domain 1"/>
    <property type="match status" value="1"/>
</dbReference>
<evidence type="ECO:0000256" key="7">
    <source>
        <dbReference type="HAMAP-Rule" id="MF_01306"/>
    </source>
</evidence>
<dbReference type="HAMAP" id="MF_01306_B">
    <property type="entry name" value="Ribosomal_uS4_B"/>
    <property type="match status" value="1"/>
</dbReference>
<dbReference type="GO" id="GO:0015935">
    <property type="term" value="C:small ribosomal subunit"/>
    <property type="evidence" value="ECO:0007669"/>
    <property type="project" value="InterPro"/>
</dbReference>
<dbReference type="GO" id="GO:0003735">
    <property type="term" value="F:structural constituent of ribosome"/>
    <property type="evidence" value="ECO:0007669"/>
    <property type="project" value="InterPro"/>
</dbReference>
<dbReference type="InterPro" id="IPR002942">
    <property type="entry name" value="S4_RNA-bd"/>
</dbReference>
<comment type="function">
    <text evidence="7">With S5 and S12 plays an important role in translational accuracy.</text>
</comment>
<keyword evidence="3 7" id="KW-0694">RNA-binding</keyword>
<dbReference type="Pfam" id="PF00163">
    <property type="entry name" value="Ribosomal_S4"/>
    <property type="match status" value="1"/>
</dbReference>
<gene>
    <name evidence="7 11" type="primary">rpsD</name>
    <name evidence="11" type="ORF">KC614_04620</name>
</gene>
<dbReference type="CDD" id="cd00165">
    <property type="entry name" value="S4"/>
    <property type="match status" value="1"/>
</dbReference>
<dbReference type="InterPro" id="IPR018079">
    <property type="entry name" value="Ribosomal_uS4_CS"/>
</dbReference>
<reference evidence="11" key="2">
    <citation type="journal article" date="2021" name="Microbiome">
        <title>Successional dynamics and alternative stable states in a saline activated sludge microbial community over 9 years.</title>
        <authorList>
            <person name="Wang Y."/>
            <person name="Ye J."/>
            <person name="Ju F."/>
            <person name="Liu L."/>
            <person name="Boyd J.A."/>
            <person name="Deng Y."/>
            <person name="Parks D.H."/>
            <person name="Jiang X."/>
            <person name="Yin X."/>
            <person name="Woodcroft B.J."/>
            <person name="Tyson G.W."/>
            <person name="Hugenholtz P."/>
            <person name="Polz M.F."/>
            <person name="Zhang T."/>
        </authorList>
    </citation>
    <scope>NUCLEOTIDE SEQUENCE</scope>
    <source>
        <strain evidence="11">HKST-UBA03</strain>
    </source>
</reference>
<evidence type="ECO:0000313" key="11">
    <source>
        <dbReference type="EMBL" id="MCA9392448.1"/>
    </source>
</evidence>
<evidence type="ECO:0000259" key="10">
    <source>
        <dbReference type="SMART" id="SM01390"/>
    </source>
</evidence>